<evidence type="ECO:0000313" key="3">
    <source>
        <dbReference type="Proteomes" id="UP000290287"/>
    </source>
</evidence>
<sequence>MSFVASKPPVGASALSTPGAMAETHEHPEGARGAGYLGDVGKRQAVFHRAPDDDRFRKVVWNPVTRKYVVVVMPEDYIEDEGDNTNPALNAVAGDGSHDDDDDDEMLLKEEFYDEEDEEFDNLSSR</sequence>
<keyword evidence="3" id="KW-1185">Reference proteome</keyword>
<protein>
    <submittedName>
        <fullName evidence="2">Uncharacterized protein</fullName>
    </submittedName>
</protein>
<reference evidence="2 3" key="1">
    <citation type="submission" date="2017-10" db="EMBL/GenBank/DDBJ databases">
        <title>Nyctiphanis sp. nov., isolated from the stomach of the euphausiid Nyctiphanes simplex (Hansen, 1911) in the Gulf of California.</title>
        <authorList>
            <person name="Gomez-Gil B."/>
            <person name="Aguilar-Mendez M."/>
            <person name="Lopez-Cortes A."/>
            <person name="Gomez-Gutierrez J."/>
            <person name="Roque A."/>
            <person name="Lang E."/>
            <person name="Gonzalez-Castillo A."/>
        </authorList>
    </citation>
    <scope>NUCLEOTIDE SEQUENCE [LARGE SCALE GENOMIC DNA]</scope>
    <source>
        <strain evidence="2 3">CAIM 600</strain>
    </source>
</reference>
<organism evidence="2 3">
    <name type="scientific">Veronia nyctiphanis</name>
    <dbReference type="NCBI Taxonomy" id="1278244"/>
    <lineage>
        <taxon>Bacteria</taxon>
        <taxon>Pseudomonadati</taxon>
        <taxon>Pseudomonadota</taxon>
        <taxon>Gammaproteobacteria</taxon>
        <taxon>Vibrionales</taxon>
        <taxon>Vibrionaceae</taxon>
        <taxon>Veronia</taxon>
    </lineage>
</organism>
<name>A0A4Q0YK99_9GAMM</name>
<dbReference type="Proteomes" id="UP000290287">
    <property type="component" value="Unassembled WGS sequence"/>
</dbReference>
<gene>
    <name evidence="2" type="ORF">CS022_21680</name>
</gene>
<accession>A0A4Q0YK99</accession>
<feature type="region of interest" description="Disordered" evidence="1">
    <location>
        <begin position="79"/>
        <end position="103"/>
    </location>
</feature>
<dbReference type="EMBL" id="PEIB01000040">
    <property type="protein sequence ID" value="RXJ71152.1"/>
    <property type="molecule type" value="Genomic_DNA"/>
</dbReference>
<dbReference type="RefSeq" id="WP_129123991.1">
    <property type="nucleotide sequence ID" value="NZ_PEIB01000040.1"/>
</dbReference>
<proteinExistence type="predicted"/>
<evidence type="ECO:0000256" key="1">
    <source>
        <dbReference type="SAM" id="MobiDB-lite"/>
    </source>
</evidence>
<dbReference type="AlphaFoldDB" id="A0A4Q0YK99"/>
<feature type="region of interest" description="Disordered" evidence="1">
    <location>
        <begin position="1"/>
        <end position="37"/>
    </location>
</feature>
<comment type="caution">
    <text evidence="2">The sequence shown here is derived from an EMBL/GenBank/DDBJ whole genome shotgun (WGS) entry which is preliminary data.</text>
</comment>
<evidence type="ECO:0000313" key="2">
    <source>
        <dbReference type="EMBL" id="RXJ71152.1"/>
    </source>
</evidence>
<dbReference type="OrthoDB" id="9906021at2"/>